<comment type="similarity">
    <text evidence="1">Belongs to the sorting nexin family.</text>
</comment>
<feature type="domain" description="PX" evidence="5">
    <location>
        <begin position="679"/>
        <end position="801"/>
    </location>
</feature>
<name>A0A367Y1G5_9ASCO</name>
<evidence type="ECO:0000256" key="1">
    <source>
        <dbReference type="ARBA" id="ARBA00010883"/>
    </source>
</evidence>
<dbReference type="STRING" id="5486.A0A367Y1G5"/>
<dbReference type="PANTHER" id="PTHR22775:SF3">
    <property type="entry name" value="SORTING NEXIN-13"/>
    <property type="match status" value="1"/>
</dbReference>
<dbReference type="InterPro" id="IPR044926">
    <property type="entry name" value="RGS_subdomain_2"/>
</dbReference>
<dbReference type="InterPro" id="IPR013937">
    <property type="entry name" value="Sorting_nexin_C"/>
</dbReference>
<dbReference type="PROSITE" id="PS50132">
    <property type="entry name" value="RGS"/>
    <property type="match status" value="1"/>
</dbReference>
<dbReference type="Pfam" id="PF00787">
    <property type="entry name" value="PX"/>
    <property type="match status" value="1"/>
</dbReference>
<evidence type="ECO:0000259" key="6">
    <source>
        <dbReference type="PROSITE" id="PS51207"/>
    </source>
</evidence>
<dbReference type="GO" id="GO:0035091">
    <property type="term" value="F:phosphatidylinositol binding"/>
    <property type="evidence" value="ECO:0007669"/>
    <property type="project" value="InterPro"/>
</dbReference>
<dbReference type="InterPro" id="IPR003114">
    <property type="entry name" value="Phox_assoc"/>
</dbReference>
<evidence type="ECO:0000256" key="3">
    <source>
        <dbReference type="SAM" id="Phobius"/>
    </source>
</evidence>
<dbReference type="SMART" id="SM00312">
    <property type="entry name" value="PX"/>
    <property type="match status" value="1"/>
</dbReference>
<dbReference type="Gene3D" id="1.10.167.10">
    <property type="entry name" value="Regulator of G-protein Signalling 4, domain 2"/>
    <property type="match status" value="1"/>
</dbReference>
<dbReference type="SMART" id="SM00313">
    <property type="entry name" value="PXA"/>
    <property type="match status" value="1"/>
</dbReference>
<keyword evidence="3" id="KW-0812">Transmembrane</keyword>
<dbReference type="Pfam" id="PF08628">
    <property type="entry name" value="Nexin_C"/>
    <property type="match status" value="1"/>
</dbReference>
<dbReference type="Proteomes" id="UP000253472">
    <property type="component" value="Unassembled WGS sequence"/>
</dbReference>
<dbReference type="PANTHER" id="PTHR22775">
    <property type="entry name" value="SORTING NEXIN"/>
    <property type="match status" value="1"/>
</dbReference>
<gene>
    <name evidence="7" type="primary">MDM1_0</name>
    <name evidence="7" type="ORF">Cantr_07904</name>
</gene>
<proteinExistence type="inferred from homology"/>
<evidence type="ECO:0000259" key="4">
    <source>
        <dbReference type="PROSITE" id="PS50132"/>
    </source>
</evidence>
<protein>
    <submittedName>
        <fullName evidence="7">Structural protein MDM1</fullName>
    </submittedName>
</protein>
<dbReference type="OrthoDB" id="120967at2759"/>
<reference evidence="7 8" key="1">
    <citation type="submission" date="2018-06" db="EMBL/GenBank/DDBJ databases">
        <title>Whole genome sequencing of Candida tropicalis (genome annotated by CSBL at Korea University).</title>
        <authorList>
            <person name="Ahn J."/>
        </authorList>
    </citation>
    <scope>NUCLEOTIDE SEQUENCE [LARGE SCALE GENOMIC DNA]</scope>
    <source>
        <strain evidence="7 8">ATCC 20962</strain>
    </source>
</reference>
<dbReference type="Gene3D" id="3.30.1520.10">
    <property type="entry name" value="Phox-like domain"/>
    <property type="match status" value="1"/>
</dbReference>
<evidence type="ECO:0000313" key="7">
    <source>
        <dbReference type="EMBL" id="RCK59489.1"/>
    </source>
</evidence>
<dbReference type="PROSITE" id="PS50195">
    <property type="entry name" value="PX"/>
    <property type="match status" value="1"/>
</dbReference>
<dbReference type="InterPro" id="IPR036305">
    <property type="entry name" value="RGS_sf"/>
</dbReference>
<keyword evidence="3" id="KW-0472">Membrane</keyword>
<keyword evidence="8" id="KW-1185">Reference proteome</keyword>
<sequence length="1031" mass="118979">MGSYSNNQVIIWSATVLVLLWFVKSYRLSIIISLIVGAVTTIVSALYYLIKLRQSRPQPVKRSRNRFNFTYPDNWKSEIIQLQSDNFKLKQAIFPESFLISEVLQELIDLILGEFITPWYSQLTDSSLFTDDIALEIKYVIKNLQERLVGVDFAQLLVCNILPVVQDHYTSFLQAEEIVKNQGKFTKFDSNEYHLAIVSQYKRGKLHPGVTTNTVASNEDSNPKEKAYLRKKVKSMLPFFLSDNERDNEIAVGFVTEILACTVLCNVFNLLTESDFYNLMIVKLIGDNLRRRDQVKQLRAALEIHTQSKTKNHDTGSPPKPPLSQTASDLSLQHQLKEKINKTKQQREHDQSLQLNDILFDKNNLRIFREFMEHEGKAKVLDFWEEVELIKAPLEGVGSEDDPLALSLEFGNSDDVFQIYVKFISTGDIPTSDIPLFSKLANPTDPSESTMKIYHECRIALFKLQNEVFEQMDSEDLPSFKESELYHDLVNQTKPSEVNPEVIHAVESAFTQIMNKPDNLESQFGENDHNYDQILSTIQLKKELFGDVSTYGSEDNLSNRNSKLFDDDLSDDCVSDTDSDSLHSDKPNLSNSDLEVQFAAPGNLNLAEEIPKLTEEVENLQRQISILDPLIKKAELTNNISELKVLQKLKTGMIRDINFKELQKQQYIVQENDNSLYGKSRVCIQSYISDSEKNGKEFTLYIIEMQKFSSEDPNEIKAGWVVARRFSQFYRLHEYLKSRYAKVGFLKFPKKSILVLKFQQKQVVEIRQIQLEEYLQELIKIQEVCSDKAFRSFLSSENFNLKKNQRFEEPARKDNNNNYQVLFGNKWYRGISDLVVTTKDPHDVSEGPSGIDSGIMENIKDMEKELKQFDEESTQTAKTPFVKPICNLLITVFKLHNSKNWLRGRALVVILQQILGTTVEKKVYDIVEVQLKAEENVLDLIVLLKGILFPNGKFKDPPVLRSLYQQSSTRQEAKMLLEFFIFETCSRIFGSHNSIFASNKVFKMIQNEYLNRHLVFEIFDEIMSQVFPEIE</sequence>
<dbReference type="CDD" id="cd06876">
    <property type="entry name" value="PX_MDM1p"/>
    <property type="match status" value="1"/>
</dbReference>
<dbReference type="Pfam" id="PF02194">
    <property type="entry name" value="PXA"/>
    <property type="match status" value="1"/>
</dbReference>
<accession>A0A367Y1G5</accession>
<evidence type="ECO:0000259" key="5">
    <source>
        <dbReference type="PROSITE" id="PS50195"/>
    </source>
</evidence>
<dbReference type="AlphaFoldDB" id="A0A367Y1G5"/>
<feature type="domain" description="RGS" evidence="4">
    <location>
        <begin position="354"/>
        <end position="490"/>
    </location>
</feature>
<dbReference type="InterPro" id="IPR001683">
    <property type="entry name" value="PX_dom"/>
</dbReference>
<dbReference type="PROSITE" id="PS51207">
    <property type="entry name" value="PXA"/>
    <property type="match status" value="1"/>
</dbReference>
<feature type="transmembrane region" description="Helical" evidence="3">
    <location>
        <begin position="30"/>
        <end position="50"/>
    </location>
</feature>
<dbReference type="InterPro" id="IPR016137">
    <property type="entry name" value="RGS"/>
</dbReference>
<dbReference type="InterPro" id="IPR036871">
    <property type="entry name" value="PX_dom_sf"/>
</dbReference>
<keyword evidence="3" id="KW-1133">Transmembrane helix</keyword>
<evidence type="ECO:0000256" key="2">
    <source>
        <dbReference type="SAM" id="MobiDB-lite"/>
    </source>
</evidence>
<dbReference type="SUPFAM" id="SSF64268">
    <property type="entry name" value="PX domain"/>
    <property type="match status" value="1"/>
</dbReference>
<dbReference type="Pfam" id="PF00615">
    <property type="entry name" value="RGS"/>
    <property type="match status" value="1"/>
</dbReference>
<comment type="caution">
    <text evidence="7">The sequence shown here is derived from an EMBL/GenBank/DDBJ whole genome shotgun (WGS) entry which is preliminary data.</text>
</comment>
<organism evidence="7 8">
    <name type="scientific">Candida viswanathii</name>
    <dbReference type="NCBI Taxonomy" id="5486"/>
    <lineage>
        <taxon>Eukaryota</taxon>
        <taxon>Fungi</taxon>
        <taxon>Dikarya</taxon>
        <taxon>Ascomycota</taxon>
        <taxon>Saccharomycotina</taxon>
        <taxon>Pichiomycetes</taxon>
        <taxon>Debaryomycetaceae</taxon>
        <taxon>Candida/Lodderomyces clade</taxon>
        <taxon>Candida</taxon>
    </lineage>
</organism>
<feature type="region of interest" description="Disordered" evidence="2">
    <location>
        <begin position="303"/>
        <end position="328"/>
    </location>
</feature>
<dbReference type="SUPFAM" id="SSF48097">
    <property type="entry name" value="Regulator of G-protein signaling, RGS"/>
    <property type="match status" value="1"/>
</dbReference>
<evidence type="ECO:0000313" key="8">
    <source>
        <dbReference type="Proteomes" id="UP000253472"/>
    </source>
</evidence>
<feature type="transmembrane region" description="Helical" evidence="3">
    <location>
        <begin position="6"/>
        <end position="23"/>
    </location>
</feature>
<dbReference type="EMBL" id="QLNQ01000027">
    <property type="protein sequence ID" value="RCK59489.1"/>
    <property type="molecule type" value="Genomic_DNA"/>
</dbReference>
<feature type="domain" description="PXA" evidence="6">
    <location>
        <begin position="97"/>
        <end position="289"/>
    </location>
</feature>
<dbReference type="SMART" id="SM00315">
    <property type="entry name" value="RGS"/>
    <property type="match status" value="1"/>
</dbReference>